<dbReference type="InterPro" id="IPR003593">
    <property type="entry name" value="AAA+_ATPase"/>
</dbReference>
<name>A0ABW5UX24_9MICO</name>
<sequence>MTSTSNAAVLDRLASSEGAIDIELDQVTKVYPGQESAAVNEFSMHVNPGELVVFVGPSGCGKTTTMKMINRIIEPTSGSIKVGGHDVLSLNPNELRRHIGYVIQQIGLFPHMTIAENIGIVPKLLGWSKSKIADRVEELLATVELDPGTFAGRYPRQLSGGQQQRIGVARALAADPPIMLMDEPFGATDPITRERLQSEFLDIQASIGKTIIFVTHDFEEAIRLGDRIAVLGQRSKIEQFDTPAEILARPANEYVSSFIGHGAALKRLALIPLSRVRLAPARPEAAATVDAQLTLRDALDTLVVTGSPAVNVTRDGATIGSIDFAAVSTELRGTTQSPGGE</sequence>
<dbReference type="SUPFAM" id="SSF52540">
    <property type="entry name" value="P-loop containing nucleoside triphosphate hydrolases"/>
    <property type="match status" value="1"/>
</dbReference>
<evidence type="ECO:0000256" key="2">
    <source>
        <dbReference type="ARBA" id="ARBA00022448"/>
    </source>
</evidence>
<dbReference type="InterPro" id="IPR027417">
    <property type="entry name" value="P-loop_NTPase"/>
</dbReference>
<evidence type="ECO:0000313" key="7">
    <source>
        <dbReference type="Proteomes" id="UP001597492"/>
    </source>
</evidence>
<organism evidence="6 7">
    <name type="scientific">Gulosibacter faecalis</name>
    <dbReference type="NCBI Taxonomy" id="272240"/>
    <lineage>
        <taxon>Bacteria</taxon>
        <taxon>Bacillati</taxon>
        <taxon>Actinomycetota</taxon>
        <taxon>Actinomycetes</taxon>
        <taxon>Micrococcales</taxon>
        <taxon>Microbacteriaceae</taxon>
        <taxon>Gulosibacter</taxon>
    </lineage>
</organism>
<dbReference type="GO" id="GO:0005524">
    <property type="term" value="F:ATP binding"/>
    <property type="evidence" value="ECO:0007669"/>
    <property type="project" value="UniProtKB-KW"/>
</dbReference>
<reference evidence="7" key="1">
    <citation type="journal article" date="2019" name="Int. J. Syst. Evol. Microbiol.">
        <title>The Global Catalogue of Microorganisms (GCM) 10K type strain sequencing project: providing services to taxonomists for standard genome sequencing and annotation.</title>
        <authorList>
            <consortium name="The Broad Institute Genomics Platform"/>
            <consortium name="The Broad Institute Genome Sequencing Center for Infectious Disease"/>
            <person name="Wu L."/>
            <person name="Ma J."/>
        </authorList>
    </citation>
    <scope>NUCLEOTIDE SEQUENCE [LARGE SCALE GENOMIC DNA]</scope>
    <source>
        <strain evidence="7">TISTR 1514</strain>
    </source>
</reference>
<evidence type="ECO:0000259" key="5">
    <source>
        <dbReference type="PROSITE" id="PS50893"/>
    </source>
</evidence>
<protein>
    <submittedName>
        <fullName evidence="6">ABC transporter ATP-binding protein</fullName>
    </submittedName>
</protein>
<evidence type="ECO:0000313" key="6">
    <source>
        <dbReference type="EMBL" id="MFD2758096.1"/>
    </source>
</evidence>
<proteinExistence type="inferred from homology"/>
<dbReference type="PROSITE" id="PS00211">
    <property type="entry name" value="ABC_TRANSPORTER_1"/>
    <property type="match status" value="1"/>
</dbReference>
<comment type="caution">
    <text evidence="6">The sequence shown here is derived from an EMBL/GenBank/DDBJ whole genome shotgun (WGS) entry which is preliminary data.</text>
</comment>
<dbReference type="EMBL" id="JBHUNE010000006">
    <property type="protein sequence ID" value="MFD2758096.1"/>
    <property type="molecule type" value="Genomic_DNA"/>
</dbReference>
<dbReference type="Gene3D" id="3.40.50.300">
    <property type="entry name" value="P-loop containing nucleotide triphosphate hydrolases"/>
    <property type="match status" value="1"/>
</dbReference>
<keyword evidence="7" id="KW-1185">Reference proteome</keyword>
<accession>A0ABW5UX24</accession>
<comment type="similarity">
    <text evidence="1">Belongs to the ABC transporter superfamily.</text>
</comment>
<feature type="domain" description="ABC transporter" evidence="5">
    <location>
        <begin position="22"/>
        <end position="259"/>
    </location>
</feature>
<evidence type="ECO:0000256" key="3">
    <source>
        <dbReference type="ARBA" id="ARBA00022741"/>
    </source>
</evidence>
<evidence type="ECO:0000256" key="4">
    <source>
        <dbReference type="ARBA" id="ARBA00022840"/>
    </source>
</evidence>
<keyword evidence="3" id="KW-0547">Nucleotide-binding</keyword>
<keyword evidence="2" id="KW-0813">Transport</keyword>
<dbReference type="RefSeq" id="WP_019618550.1">
    <property type="nucleotide sequence ID" value="NZ_JBHUNE010000006.1"/>
</dbReference>
<dbReference type="PANTHER" id="PTHR43117">
    <property type="entry name" value="OSMOPROTECTANT IMPORT ATP-BINDING PROTEIN OSMV"/>
    <property type="match status" value="1"/>
</dbReference>
<dbReference type="SMART" id="SM00382">
    <property type="entry name" value="AAA"/>
    <property type="match status" value="1"/>
</dbReference>
<dbReference type="InterPro" id="IPR017871">
    <property type="entry name" value="ABC_transporter-like_CS"/>
</dbReference>
<dbReference type="PANTHER" id="PTHR43117:SF4">
    <property type="entry name" value="OSMOPROTECTANT IMPORT ATP-BINDING PROTEIN OSMV"/>
    <property type="match status" value="1"/>
</dbReference>
<evidence type="ECO:0000256" key="1">
    <source>
        <dbReference type="ARBA" id="ARBA00005417"/>
    </source>
</evidence>
<dbReference type="Proteomes" id="UP001597492">
    <property type="component" value="Unassembled WGS sequence"/>
</dbReference>
<dbReference type="PROSITE" id="PS50893">
    <property type="entry name" value="ABC_TRANSPORTER_2"/>
    <property type="match status" value="1"/>
</dbReference>
<gene>
    <name evidence="6" type="ORF">ACFSW7_06870</name>
</gene>
<dbReference type="Pfam" id="PF00005">
    <property type="entry name" value="ABC_tran"/>
    <property type="match status" value="1"/>
</dbReference>
<keyword evidence="4 6" id="KW-0067">ATP-binding</keyword>
<dbReference type="InterPro" id="IPR003439">
    <property type="entry name" value="ABC_transporter-like_ATP-bd"/>
</dbReference>